<evidence type="ECO:0000313" key="4">
    <source>
        <dbReference type="Proteomes" id="UP000198648"/>
    </source>
</evidence>
<proteinExistence type="predicted"/>
<dbReference type="EMBL" id="FOEI01000005">
    <property type="protein sequence ID" value="SEQ04556.1"/>
    <property type="molecule type" value="Genomic_DNA"/>
</dbReference>
<dbReference type="STRING" id="1299341.SAMN05444005_10576"/>
<name>A0A1H9CTK0_9FLAO</name>
<gene>
    <name evidence="3" type="ORF">SAMN05444005_10576</name>
</gene>
<feature type="domain" description="PIN" evidence="2">
    <location>
        <begin position="599"/>
        <end position="708"/>
    </location>
</feature>
<dbReference type="InterPro" id="IPR029060">
    <property type="entry name" value="PIN-like_dom_sf"/>
</dbReference>
<dbReference type="Proteomes" id="UP000198648">
    <property type="component" value="Unassembled WGS sequence"/>
</dbReference>
<evidence type="ECO:0000256" key="1">
    <source>
        <dbReference type="SAM" id="Coils"/>
    </source>
</evidence>
<sequence length="728" mass="85133">MITKNLTNTMHKELDIEIYKHLENVMTTGEIYIGHLNYDFIFSKVNYLATCTEAIPFTPFDKVICQLLTIDEQLSFEQIGDILGMNVYESSNPKRYLDVAEKEILMEALQSLASDEFGKMIEGGDINFSRCRLTPTGREYAKMKSKFKVTINKPFELYFDHTTGDNLKAKENFEFTKGIAVHNYLGISIDFKDEDFIKEIAATQIPDIYNIEKKNSFTDAIVVSKQDFYKTYPIAITYDSHEKIFKAYCFDEKNKKTQKSFSQWINNESYVKNEILAALDSKETVKSEVKYNEVYEEAIRHIDKNNPLIQVKNELLTKDLFDEYFFLNNFSSLVPHHSKYDLYICLTFCSESIFDQIFQILQKIENIESKIFIVFPEILKDEDDARYESLLALANDSDNFFITKKNVKNSFFIIETDEDANYYEIVIGEIGKYSKSFFNKNKLDDRGIKIKDYIKTEFSNDYALSICDEINRSIQNDMEEDIASIEQIEKLDFYNVKLRVFEGLGMYEETIDDALQLIESFKENRLERLEEQINEDFDEFEEDLETITNENEGYNLKKKLEKIKTQINKNNKKLVNRFEQIKLNIDNKIEEFEEAKRVYPFIIDTNIFINDPDIISKINKKHKIIIAAKVLDELDGFKTNPQLKETATKIIRSISSSKSNNIHRTKANLNLLPPDFNKRSPDNMILATALMYQDQKGYLVTEDKGLIEKAKTVEMKVLNYQEFANKFL</sequence>
<keyword evidence="4" id="KW-1185">Reference proteome</keyword>
<evidence type="ECO:0000259" key="2">
    <source>
        <dbReference type="SMART" id="SM00670"/>
    </source>
</evidence>
<dbReference type="PANTHER" id="PTHR16161:SF0">
    <property type="entry name" value="TRANSCRIPTIONAL PROTEIN SWT1"/>
    <property type="match status" value="1"/>
</dbReference>
<dbReference type="SMART" id="SM00670">
    <property type="entry name" value="PINc"/>
    <property type="match status" value="1"/>
</dbReference>
<feature type="coiled-coil region" evidence="1">
    <location>
        <begin position="504"/>
        <end position="598"/>
    </location>
</feature>
<dbReference type="SUPFAM" id="SSF88723">
    <property type="entry name" value="PIN domain-like"/>
    <property type="match status" value="1"/>
</dbReference>
<organism evidence="3 4">
    <name type="scientific">Flavobacterium urocaniciphilum</name>
    <dbReference type="NCBI Taxonomy" id="1299341"/>
    <lineage>
        <taxon>Bacteria</taxon>
        <taxon>Pseudomonadati</taxon>
        <taxon>Bacteroidota</taxon>
        <taxon>Flavobacteriia</taxon>
        <taxon>Flavobacteriales</taxon>
        <taxon>Flavobacteriaceae</taxon>
        <taxon>Flavobacterium</taxon>
    </lineage>
</organism>
<evidence type="ECO:0000313" key="3">
    <source>
        <dbReference type="EMBL" id="SEQ04556.1"/>
    </source>
</evidence>
<keyword evidence="1" id="KW-0175">Coiled coil</keyword>
<dbReference type="PANTHER" id="PTHR16161">
    <property type="entry name" value="TRANSCRIPTIONAL PROTEIN SWT1"/>
    <property type="match status" value="1"/>
</dbReference>
<dbReference type="InterPro" id="IPR002716">
    <property type="entry name" value="PIN_dom"/>
</dbReference>
<dbReference type="Gene3D" id="3.40.50.1010">
    <property type="entry name" value="5'-nuclease"/>
    <property type="match status" value="1"/>
</dbReference>
<reference evidence="3 4" key="1">
    <citation type="submission" date="2016-10" db="EMBL/GenBank/DDBJ databases">
        <authorList>
            <person name="de Groot N.N."/>
        </authorList>
    </citation>
    <scope>NUCLEOTIDE SEQUENCE [LARGE SCALE GENOMIC DNA]</scope>
    <source>
        <strain evidence="3 4">DSM 27078</strain>
    </source>
</reference>
<dbReference type="AlphaFoldDB" id="A0A1H9CTK0"/>
<protein>
    <submittedName>
        <fullName evidence="3">PIN domain-containing protein</fullName>
    </submittedName>
</protein>
<dbReference type="InterPro" id="IPR052626">
    <property type="entry name" value="SWT1_Regulator"/>
</dbReference>
<accession>A0A1H9CTK0</accession>
<dbReference type="Pfam" id="PF13638">
    <property type="entry name" value="PIN_4"/>
    <property type="match status" value="1"/>
</dbReference>
<dbReference type="OrthoDB" id="9757917at2"/>